<organism evidence="1 2">
    <name type="scientific">Mucilaginibacter lutimaris</name>
    <dbReference type="NCBI Taxonomy" id="931629"/>
    <lineage>
        <taxon>Bacteria</taxon>
        <taxon>Pseudomonadati</taxon>
        <taxon>Bacteroidota</taxon>
        <taxon>Sphingobacteriia</taxon>
        <taxon>Sphingobacteriales</taxon>
        <taxon>Sphingobacteriaceae</taxon>
        <taxon>Mucilaginibacter</taxon>
    </lineage>
</organism>
<evidence type="ECO:0000313" key="2">
    <source>
        <dbReference type="Proteomes" id="UP001597073"/>
    </source>
</evidence>
<evidence type="ECO:0000313" key="1">
    <source>
        <dbReference type="EMBL" id="MFD0765103.1"/>
    </source>
</evidence>
<evidence type="ECO:0008006" key="3">
    <source>
        <dbReference type="Google" id="ProtNLM"/>
    </source>
</evidence>
<dbReference type="Proteomes" id="UP001597073">
    <property type="component" value="Unassembled WGS sequence"/>
</dbReference>
<comment type="caution">
    <text evidence="1">The sequence shown here is derived from an EMBL/GenBank/DDBJ whole genome shotgun (WGS) entry which is preliminary data.</text>
</comment>
<dbReference type="PROSITE" id="PS51257">
    <property type="entry name" value="PROKAR_LIPOPROTEIN"/>
    <property type="match status" value="1"/>
</dbReference>
<reference evidence="2" key="1">
    <citation type="journal article" date="2019" name="Int. J. Syst. Evol. Microbiol.">
        <title>The Global Catalogue of Microorganisms (GCM) 10K type strain sequencing project: providing services to taxonomists for standard genome sequencing and annotation.</title>
        <authorList>
            <consortium name="The Broad Institute Genomics Platform"/>
            <consortium name="The Broad Institute Genome Sequencing Center for Infectious Disease"/>
            <person name="Wu L."/>
            <person name="Ma J."/>
        </authorList>
    </citation>
    <scope>NUCLEOTIDE SEQUENCE [LARGE SCALE GENOMIC DNA]</scope>
    <source>
        <strain evidence="2">CCUG 60742</strain>
    </source>
</reference>
<proteinExistence type="predicted"/>
<keyword evidence="2" id="KW-1185">Reference proteome</keyword>
<dbReference type="EMBL" id="JBHTIA010000003">
    <property type="protein sequence ID" value="MFD0765103.1"/>
    <property type="molecule type" value="Genomic_DNA"/>
</dbReference>
<sequence length="209" mass="23511">MKNTIASFILLFALASCGDSKQHAQKIDTIKTDAVVSSNVPPEPGSEDDIATRIDTTKLLKEYSAKHIFSNLTDKDVFTLRVYGDSLLTSKGLLEVKNSKGDLLYQYRFTTIDLLIDPDSISASEQTTQINGIFKHYFDEDNFESPAISDKQTFEDAFPNFNEADRADWLKVKADKQAVVFRHREGYEGLIGIAYSKVRKKAMMVSYSD</sequence>
<accession>A0ABW2ZG26</accession>
<protein>
    <recommendedName>
        <fullName evidence="3">Lipoprotein</fullName>
    </recommendedName>
</protein>
<name>A0ABW2ZG26_9SPHI</name>
<dbReference type="RefSeq" id="WP_377141678.1">
    <property type="nucleotide sequence ID" value="NZ_JBHTIA010000003.1"/>
</dbReference>
<gene>
    <name evidence="1" type="ORF">ACFQZI_09560</name>
</gene>